<evidence type="ECO:0000313" key="14">
    <source>
        <dbReference type="EMBL" id="KTB28524.1"/>
    </source>
</evidence>
<dbReference type="PROSITE" id="PS51760">
    <property type="entry name" value="GH10_2"/>
    <property type="match status" value="1"/>
</dbReference>
<dbReference type="Pfam" id="PF00331">
    <property type="entry name" value="Glyco_hydro_10"/>
    <property type="match status" value="1"/>
</dbReference>
<dbReference type="PRINTS" id="PR00134">
    <property type="entry name" value="GLHYDRLASE10"/>
</dbReference>
<feature type="signal peptide" evidence="11">
    <location>
        <begin position="1"/>
        <end position="19"/>
    </location>
</feature>
<reference evidence="14 15" key="1">
    <citation type="submission" date="2015-12" db="EMBL/GenBank/DDBJ databases">
        <title>Draft genome sequence of Moniliophthora roreri, the causal agent of frosty pod rot of cacao.</title>
        <authorList>
            <person name="Aime M.C."/>
            <person name="Diaz-Valderrama J.R."/>
            <person name="Kijpornyongpan T."/>
            <person name="Phillips-Mora W."/>
        </authorList>
    </citation>
    <scope>NUCLEOTIDE SEQUENCE [LARGE SCALE GENOMIC DNA]</scope>
    <source>
        <strain evidence="14 15">MCA 2952</strain>
    </source>
</reference>
<evidence type="ECO:0000256" key="7">
    <source>
        <dbReference type="ARBA" id="ARBA00023295"/>
    </source>
</evidence>
<dbReference type="GO" id="GO:0031176">
    <property type="term" value="F:endo-1,4-beta-xylanase activity"/>
    <property type="evidence" value="ECO:0007669"/>
    <property type="project" value="UniProtKB-EC"/>
</dbReference>
<dbReference type="Gene3D" id="3.20.20.80">
    <property type="entry name" value="Glycosidases"/>
    <property type="match status" value="1"/>
</dbReference>
<dbReference type="SUPFAM" id="SSF51445">
    <property type="entry name" value="(Trans)glycosidases"/>
    <property type="match status" value="1"/>
</dbReference>
<dbReference type="EC" id="3.2.1.8" evidence="9"/>
<dbReference type="EMBL" id="LATX01002471">
    <property type="protein sequence ID" value="KTB28524.1"/>
    <property type="molecule type" value="Genomic_DNA"/>
</dbReference>
<dbReference type="PANTHER" id="PTHR31490:SF88">
    <property type="entry name" value="BETA-XYLANASE"/>
    <property type="match status" value="1"/>
</dbReference>
<proteinExistence type="inferred from homology"/>
<evidence type="ECO:0000256" key="8">
    <source>
        <dbReference type="ARBA" id="ARBA00023326"/>
    </source>
</evidence>
<comment type="similarity">
    <text evidence="2 9">Belongs to the glycosyl hydrolase 10 (cellulase F) family.</text>
</comment>
<dbReference type="GO" id="GO:0005576">
    <property type="term" value="C:extracellular region"/>
    <property type="evidence" value="ECO:0007669"/>
    <property type="project" value="InterPro"/>
</dbReference>
<comment type="catalytic activity">
    <reaction evidence="1 9">
        <text>Endohydrolysis of (1-&gt;4)-beta-D-xylosidic linkages in xylans.</text>
        <dbReference type="EC" id="3.2.1.8"/>
    </reaction>
</comment>
<dbReference type="Pfam" id="PF00734">
    <property type="entry name" value="CBM_1"/>
    <property type="match status" value="1"/>
</dbReference>
<feature type="domain" description="CBM1" evidence="12">
    <location>
        <begin position="363"/>
        <end position="399"/>
    </location>
</feature>
<dbReference type="PANTHER" id="PTHR31490">
    <property type="entry name" value="GLYCOSYL HYDROLASE"/>
    <property type="match status" value="1"/>
</dbReference>
<evidence type="ECO:0000256" key="1">
    <source>
        <dbReference type="ARBA" id="ARBA00000681"/>
    </source>
</evidence>
<dbReference type="eggNOG" id="ENOG502QRD9">
    <property type="taxonomic scope" value="Eukaryota"/>
</dbReference>
<feature type="domain" description="GH10" evidence="13">
    <location>
        <begin position="29"/>
        <end position="323"/>
    </location>
</feature>
<keyword evidence="5 9" id="KW-0378">Hydrolase</keyword>
<evidence type="ECO:0000256" key="5">
    <source>
        <dbReference type="ARBA" id="ARBA00022801"/>
    </source>
</evidence>
<evidence type="ECO:0000313" key="15">
    <source>
        <dbReference type="Proteomes" id="UP000054988"/>
    </source>
</evidence>
<dbReference type="InterPro" id="IPR001000">
    <property type="entry name" value="GH10_dom"/>
</dbReference>
<dbReference type="GO" id="GO:0030248">
    <property type="term" value="F:cellulose binding"/>
    <property type="evidence" value="ECO:0007669"/>
    <property type="project" value="InterPro"/>
</dbReference>
<keyword evidence="7 9" id="KW-0326">Glycosidase</keyword>
<accession>A0A0W0EWS7</accession>
<dbReference type="SMART" id="SM00633">
    <property type="entry name" value="Glyco_10"/>
    <property type="match status" value="1"/>
</dbReference>
<sequence>MTRLIALLCLLPLLPYVFGLDPLKSYFTGGRYLGFFTNQARITSAGATYNSIAETNFNAATESNACKWETIEPSQNQFNWAACDYTANWITSRGGKFRGHTLVWHSQLAGWVNNLRGAAVDNAMKNHITTIMKHYAGKAYHWDVVNEALNDGSGTLRSSVFSQQIGSDFITKAFTYAREADPQAKLYYNDYNLESPGAKQDAAYKLVSDLKAKGLIDGIGFQGHLDVGKMPANLKGTVQRFANLGIEVAFTEVDIGTRSKDFAQQAKDYATLTTACVTVPGCVGITVGGVHDEESSAWRVGEYTLLFDTNYQPKPAATAVASAAAGGTGDSTPPPAPTTAPTTTAVPTTTAGGSEPSNPPSGGTIPQWGQCGGIGWTGATVCVAPYKCTAQNPYYSQCL</sequence>
<evidence type="ECO:0000256" key="4">
    <source>
        <dbReference type="ARBA" id="ARBA00022729"/>
    </source>
</evidence>
<dbReference type="GO" id="GO:0045493">
    <property type="term" value="P:xylan catabolic process"/>
    <property type="evidence" value="ECO:0007669"/>
    <property type="project" value="UniProtKB-KW"/>
</dbReference>
<dbReference type="PROSITE" id="PS00562">
    <property type="entry name" value="CBM1_1"/>
    <property type="match status" value="1"/>
</dbReference>
<dbReference type="SUPFAM" id="SSF57180">
    <property type="entry name" value="Cellulose-binding domain"/>
    <property type="match status" value="1"/>
</dbReference>
<organism evidence="14 15">
    <name type="scientific">Moniliophthora roreri</name>
    <name type="common">Frosty pod rot fungus</name>
    <name type="synonym">Monilia roreri</name>
    <dbReference type="NCBI Taxonomy" id="221103"/>
    <lineage>
        <taxon>Eukaryota</taxon>
        <taxon>Fungi</taxon>
        <taxon>Dikarya</taxon>
        <taxon>Basidiomycota</taxon>
        <taxon>Agaricomycotina</taxon>
        <taxon>Agaricomycetes</taxon>
        <taxon>Agaricomycetidae</taxon>
        <taxon>Agaricales</taxon>
        <taxon>Marasmiineae</taxon>
        <taxon>Marasmiaceae</taxon>
        <taxon>Moniliophthora</taxon>
    </lineage>
</organism>
<evidence type="ECO:0000259" key="13">
    <source>
        <dbReference type="PROSITE" id="PS51760"/>
    </source>
</evidence>
<keyword evidence="6 9" id="KW-0119">Carbohydrate metabolism</keyword>
<dbReference type="InterPro" id="IPR000254">
    <property type="entry name" value="CBD"/>
</dbReference>
<name>A0A0W0EWS7_MONRR</name>
<feature type="compositionally biased region" description="Low complexity" evidence="10">
    <location>
        <begin position="339"/>
        <end position="363"/>
    </location>
</feature>
<keyword evidence="8 9" id="KW-0624">Polysaccharide degradation</keyword>
<keyword evidence="4 11" id="KW-0732">Signal</keyword>
<comment type="caution">
    <text evidence="14">The sequence shown here is derived from an EMBL/GenBank/DDBJ whole genome shotgun (WGS) entry which is preliminary data.</text>
</comment>
<dbReference type="InterPro" id="IPR035971">
    <property type="entry name" value="CBD_sf"/>
</dbReference>
<gene>
    <name evidence="14" type="ORF">WG66_18925</name>
</gene>
<dbReference type="AlphaFoldDB" id="A0A0W0EWS7"/>
<dbReference type="InterPro" id="IPR044846">
    <property type="entry name" value="GH10"/>
</dbReference>
<evidence type="ECO:0000256" key="6">
    <source>
        <dbReference type="ARBA" id="ARBA00023277"/>
    </source>
</evidence>
<evidence type="ECO:0000256" key="2">
    <source>
        <dbReference type="ARBA" id="ARBA00007495"/>
    </source>
</evidence>
<evidence type="ECO:0000256" key="11">
    <source>
        <dbReference type="SAM" id="SignalP"/>
    </source>
</evidence>
<dbReference type="PROSITE" id="PS51164">
    <property type="entry name" value="CBM1_2"/>
    <property type="match status" value="1"/>
</dbReference>
<evidence type="ECO:0000256" key="9">
    <source>
        <dbReference type="RuleBase" id="RU361174"/>
    </source>
</evidence>
<dbReference type="InterPro" id="IPR017853">
    <property type="entry name" value="GH"/>
</dbReference>
<protein>
    <recommendedName>
        <fullName evidence="9">Beta-xylanase</fullName>
        <ecNumber evidence="9">3.2.1.8</ecNumber>
    </recommendedName>
</protein>
<dbReference type="Proteomes" id="UP000054988">
    <property type="component" value="Unassembled WGS sequence"/>
</dbReference>
<evidence type="ECO:0000259" key="12">
    <source>
        <dbReference type="PROSITE" id="PS51164"/>
    </source>
</evidence>
<dbReference type="SMART" id="SM00236">
    <property type="entry name" value="fCBD"/>
    <property type="match status" value="1"/>
</dbReference>
<keyword evidence="3" id="KW-0858">Xylan degradation</keyword>
<evidence type="ECO:0000256" key="10">
    <source>
        <dbReference type="SAM" id="MobiDB-lite"/>
    </source>
</evidence>
<feature type="chain" id="PRO_5006901204" description="Beta-xylanase" evidence="11">
    <location>
        <begin position="20"/>
        <end position="399"/>
    </location>
</feature>
<evidence type="ECO:0000256" key="3">
    <source>
        <dbReference type="ARBA" id="ARBA00022651"/>
    </source>
</evidence>
<feature type="region of interest" description="Disordered" evidence="10">
    <location>
        <begin position="322"/>
        <end position="366"/>
    </location>
</feature>